<name>A0A087U1Q2_STEMI</name>
<gene>
    <name evidence="2" type="ORF">X975_00966</name>
</gene>
<reference evidence="2 3" key="1">
    <citation type="submission" date="2013-11" db="EMBL/GenBank/DDBJ databases">
        <title>Genome sequencing of Stegodyphus mimosarum.</title>
        <authorList>
            <person name="Bechsgaard J."/>
        </authorList>
    </citation>
    <scope>NUCLEOTIDE SEQUENCE [LARGE SCALE GENOMIC DNA]</scope>
</reference>
<dbReference type="EMBL" id="KK117736">
    <property type="protein sequence ID" value="KFM71291.1"/>
    <property type="molecule type" value="Genomic_DNA"/>
</dbReference>
<evidence type="ECO:0000313" key="3">
    <source>
        <dbReference type="Proteomes" id="UP000054359"/>
    </source>
</evidence>
<sequence length="380" mass="42324">MDMLAVLKADMLAALKAGQEEMKQMKAGQDEIKAGYNQIKAGYEEMIAEMKAEREKRKVGREKVREQLQQMKEELAEETGAIKEDAKIAEMASEESEDEGTKEVAGGVFEKDSEIMDETSDGIKERERKHKEIKGENEDFDSHVPEVETEESDNAAVKIIETDNEVTKSQLASIERSDEMCSHVHITCSCDAEMEEADVQLTRSAPALQESLPISQSMCVYYSADCADKNLILNLNTSACKGSDSIHGRGVNIGIRFQEIEVNKHVPPAVSIEVKCTHGANKLQSGERTVSDLPVHEKSERTESSDCDIKNRNTSEDCRGKVFDPGETIAYHLENAPDERKQTACPFKESHYVENCITSLETEEQAENFISEAKELMSSA</sequence>
<protein>
    <submittedName>
        <fullName evidence="2">Uncharacterized protein</fullName>
    </submittedName>
</protein>
<feature type="region of interest" description="Disordered" evidence="1">
    <location>
        <begin position="285"/>
        <end position="308"/>
    </location>
</feature>
<feature type="compositionally biased region" description="Basic and acidic residues" evidence="1">
    <location>
        <begin position="294"/>
        <end position="308"/>
    </location>
</feature>
<evidence type="ECO:0000313" key="2">
    <source>
        <dbReference type="EMBL" id="KFM71291.1"/>
    </source>
</evidence>
<proteinExistence type="predicted"/>
<accession>A0A087U1Q2</accession>
<organism evidence="2 3">
    <name type="scientific">Stegodyphus mimosarum</name>
    <name type="common">African social velvet spider</name>
    <dbReference type="NCBI Taxonomy" id="407821"/>
    <lineage>
        <taxon>Eukaryota</taxon>
        <taxon>Metazoa</taxon>
        <taxon>Ecdysozoa</taxon>
        <taxon>Arthropoda</taxon>
        <taxon>Chelicerata</taxon>
        <taxon>Arachnida</taxon>
        <taxon>Araneae</taxon>
        <taxon>Araneomorphae</taxon>
        <taxon>Entelegynae</taxon>
        <taxon>Eresoidea</taxon>
        <taxon>Eresidae</taxon>
        <taxon>Stegodyphus</taxon>
    </lineage>
</organism>
<feature type="non-terminal residue" evidence="2">
    <location>
        <position position="380"/>
    </location>
</feature>
<dbReference type="AlphaFoldDB" id="A0A087U1Q2"/>
<evidence type="ECO:0000256" key="1">
    <source>
        <dbReference type="SAM" id="MobiDB-lite"/>
    </source>
</evidence>
<dbReference type="Proteomes" id="UP000054359">
    <property type="component" value="Unassembled WGS sequence"/>
</dbReference>
<keyword evidence="3" id="KW-1185">Reference proteome</keyword>
<dbReference type="OrthoDB" id="416987at2759"/>